<dbReference type="EMBL" id="ML178857">
    <property type="protein sequence ID" value="TFK96610.1"/>
    <property type="molecule type" value="Genomic_DNA"/>
</dbReference>
<reference evidence="1 2" key="1">
    <citation type="journal article" date="2019" name="Nat. Ecol. Evol.">
        <title>Megaphylogeny resolves global patterns of mushroom evolution.</title>
        <authorList>
            <person name="Varga T."/>
            <person name="Krizsan K."/>
            <person name="Foldi C."/>
            <person name="Dima B."/>
            <person name="Sanchez-Garcia M."/>
            <person name="Sanchez-Ramirez S."/>
            <person name="Szollosi G.J."/>
            <person name="Szarkandi J.G."/>
            <person name="Papp V."/>
            <person name="Albert L."/>
            <person name="Andreopoulos W."/>
            <person name="Angelini C."/>
            <person name="Antonin V."/>
            <person name="Barry K.W."/>
            <person name="Bougher N.L."/>
            <person name="Buchanan P."/>
            <person name="Buyck B."/>
            <person name="Bense V."/>
            <person name="Catcheside P."/>
            <person name="Chovatia M."/>
            <person name="Cooper J."/>
            <person name="Damon W."/>
            <person name="Desjardin D."/>
            <person name="Finy P."/>
            <person name="Geml J."/>
            <person name="Haridas S."/>
            <person name="Hughes K."/>
            <person name="Justo A."/>
            <person name="Karasinski D."/>
            <person name="Kautmanova I."/>
            <person name="Kiss B."/>
            <person name="Kocsube S."/>
            <person name="Kotiranta H."/>
            <person name="LaButti K.M."/>
            <person name="Lechner B.E."/>
            <person name="Liimatainen K."/>
            <person name="Lipzen A."/>
            <person name="Lukacs Z."/>
            <person name="Mihaltcheva S."/>
            <person name="Morgado L.N."/>
            <person name="Niskanen T."/>
            <person name="Noordeloos M.E."/>
            <person name="Ohm R.A."/>
            <person name="Ortiz-Santana B."/>
            <person name="Ovrebo C."/>
            <person name="Racz N."/>
            <person name="Riley R."/>
            <person name="Savchenko A."/>
            <person name="Shiryaev A."/>
            <person name="Soop K."/>
            <person name="Spirin V."/>
            <person name="Szebenyi C."/>
            <person name="Tomsovsky M."/>
            <person name="Tulloss R.E."/>
            <person name="Uehling J."/>
            <person name="Grigoriev I.V."/>
            <person name="Vagvolgyi C."/>
            <person name="Papp T."/>
            <person name="Martin F.M."/>
            <person name="Miettinen O."/>
            <person name="Hibbett D.S."/>
            <person name="Nagy L.G."/>
        </authorList>
    </citation>
    <scope>NUCLEOTIDE SEQUENCE [LARGE SCALE GENOMIC DNA]</scope>
    <source>
        <strain evidence="1 2">CBS 309.79</strain>
    </source>
</reference>
<keyword evidence="2" id="KW-1185">Reference proteome</keyword>
<protein>
    <submittedName>
        <fullName evidence="1">Uncharacterized protein</fullName>
    </submittedName>
</protein>
<dbReference type="OrthoDB" id="2986192at2759"/>
<name>A0A5C3Q8B2_9AGAR</name>
<feature type="non-terminal residue" evidence="1">
    <location>
        <position position="1"/>
    </location>
</feature>
<evidence type="ECO:0000313" key="2">
    <source>
        <dbReference type="Proteomes" id="UP000305067"/>
    </source>
</evidence>
<gene>
    <name evidence="1" type="ORF">BDV98DRAFT_515344</name>
</gene>
<dbReference type="AlphaFoldDB" id="A0A5C3Q8B2"/>
<accession>A0A5C3Q8B2</accession>
<organism evidence="1 2">
    <name type="scientific">Pterulicium gracile</name>
    <dbReference type="NCBI Taxonomy" id="1884261"/>
    <lineage>
        <taxon>Eukaryota</taxon>
        <taxon>Fungi</taxon>
        <taxon>Dikarya</taxon>
        <taxon>Basidiomycota</taxon>
        <taxon>Agaricomycotina</taxon>
        <taxon>Agaricomycetes</taxon>
        <taxon>Agaricomycetidae</taxon>
        <taxon>Agaricales</taxon>
        <taxon>Pleurotineae</taxon>
        <taxon>Pterulaceae</taxon>
        <taxon>Pterulicium</taxon>
    </lineage>
</organism>
<sequence>VHVFRACTNSEFSGTCLEMYITCPGCIVLNPEWQRTISSVRITDSRVRCRFWVTSGCNSDGILVPYSNPIYNLAATNYNDRIVAFDCYLA</sequence>
<dbReference type="Proteomes" id="UP000305067">
    <property type="component" value="Unassembled WGS sequence"/>
</dbReference>
<proteinExistence type="predicted"/>
<evidence type="ECO:0000313" key="1">
    <source>
        <dbReference type="EMBL" id="TFK96610.1"/>
    </source>
</evidence>
<dbReference type="Gene3D" id="2.60.20.10">
    <property type="entry name" value="Crystallins"/>
    <property type="match status" value="1"/>
</dbReference>